<dbReference type="HAMAP" id="MF_00120">
    <property type="entry name" value="GatA"/>
    <property type="match status" value="1"/>
</dbReference>
<name>A0A0E2BKC8_9LEPT</name>
<evidence type="ECO:0000256" key="1">
    <source>
        <dbReference type="ARBA" id="ARBA00008069"/>
    </source>
</evidence>
<dbReference type="AlphaFoldDB" id="A0A0E2BKC8"/>
<dbReference type="EC" id="6.3.5.7" evidence="3 10"/>
<evidence type="ECO:0000256" key="9">
    <source>
        <dbReference type="ARBA" id="ARBA00047407"/>
    </source>
</evidence>
<evidence type="ECO:0000259" key="11">
    <source>
        <dbReference type="Pfam" id="PF01425"/>
    </source>
</evidence>
<evidence type="ECO:0000256" key="2">
    <source>
        <dbReference type="ARBA" id="ARBA00011123"/>
    </source>
</evidence>
<evidence type="ECO:0000256" key="6">
    <source>
        <dbReference type="ARBA" id="ARBA00022741"/>
    </source>
</evidence>
<keyword evidence="6 10" id="KW-0547">Nucleotide-binding</keyword>
<dbReference type="GO" id="GO:0005524">
    <property type="term" value="F:ATP binding"/>
    <property type="evidence" value="ECO:0007669"/>
    <property type="project" value="UniProtKB-KW"/>
</dbReference>
<dbReference type="PROSITE" id="PS00571">
    <property type="entry name" value="AMIDASES"/>
    <property type="match status" value="1"/>
</dbReference>
<dbReference type="GeneID" id="29739150"/>
<comment type="catalytic activity">
    <reaction evidence="9 10">
        <text>L-glutamyl-tRNA(Gln) + L-glutamine + ATP + H2O = L-glutaminyl-tRNA(Gln) + L-glutamate + ADP + phosphate + H(+)</text>
        <dbReference type="Rhea" id="RHEA:17521"/>
        <dbReference type="Rhea" id="RHEA-COMP:9681"/>
        <dbReference type="Rhea" id="RHEA-COMP:9684"/>
        <dbReference type="ChEBI" id="CHEBI:15377"/>
        <dbReference type="ChEBI" id="CHEBI:15378"/>
        <dbReference type="ChEBI" id="CHEBI:29985"/>
        <dbReference type="ChEBI" id="CHEBI:30616"/>
        <dbReference type="ChEBI" id="CHEBI:43474"/>
        <dbReference type="ChEBI" id="CHEBI:58359"/>
        <dbReference type="ChEBI" id="CHEBI:78520"/>
        <dbReference type="ChEBI" id="CHEBI:78521"/>
        <dbReference type="ChEBI" id="CHEBI:456216"/>
        <dbReference type="EC" id="6.3.5.7"/>
    </reaction>
</comment>
<dbReference type="Proteomes" id="UP000006329">
    <property type="component" value="Unassembled WGS sequence"/>
</dbReference>
<dbReference type="GO" id="GO:0030956">
    <property type="term" value="C:glutamyl-tRNA(Gln) amidotransferase complex"/>
    <property type="evidence" value="ECO:0007669"/>
    <property type="project" value="InterPro"/>
</dbReference>
<keyword evidence="13" id="KW-1185">Reference proteome</keyword>
<dbReference type="NCBIfam" id="TIGR00132">
    <property type="entry name" value="gatA"/>
    <property type="match status" value="1"/>
</dbReference>
<dbReference type="PANTHER" id="PTHR11895:SF151">
    <property type="entry name" value="GLUTAMYL-TRNA(GLN) AMIDOTRANSFERASE SUBUNIT A"/>
    <property type="match status" value="1"/>
</dbReference>
<comment type="function">
    <text evidence="10">Allows the formation of correctly charged Gln-tRNA(Gln) through the transamidation of misacylated Glu-tRNA(Gln) in organisms which lack glutaminyl-tRNA synthetase. The reaction takes place in the presence of glutamine and ATP through an activated gamma-phospho-Glu-tRNA(Gln).</text>
</comment>
<dbReference type="EMBL" id="AHON02000013">
    <property type="protein sequence ID" value="EKO35709.1"/>
    <property type="molecule type" value="Genomic_DNA"/>
</dbReference>
<evidence type="ECO:0000256" key="8">
    <source>
        <dbReference type="ARBA" id="ARBA00022917"/>
    </source>
</evidence>
<dbReference type="Pfam" id="PF01425">
    <property type="entry name" value="Amidase"/>
    <property type="match status" value="1"/>
</dbReference>
<reference evidence="12" key="1">
    <citation type="submission" date="2012-10" db="EMBL/GenBank/DDBJ databases">
        <authorList>
            <person name="Harkins D.M."/>
            <person name="Durkin A.S."/>
            <person name="Brinkac L.M."/>
            <person name="Haft D.H."/>
            <person name="Selengut J.D."/>
            <person name="Sanka R."/>
            <person name="DePew J."/>
            <person name="Purushe J."/>
            <person name="Matthias M.A."/>
            <person name="Vinetz J.M."/>
            <person name="Sutton G.G."/>
            <person name="Nierman W.C."/>
            <person name="Fouts D.E."/>
        </authorList>
    </citation>
    <scope>NUCLEOTIDE SEQUENCE [LARGE SCALE GENOMIC DNA]</scope>
    <source>
        <strain evidence="12">MOR084</strain>
    </source>
</reference>
<dbReference type="InterPro" id="IPR000120">
    <property type="entry name" value="Amidase"/>
</dbReference>
<comment type="caution">
    <text evidence="12">The sequence shown here is derived from an EMBL/GenBank/DDBJ whole genome shotgun (WGS) entry which is preliminary data.</text>
</comment>
<feature type="active site" description="Charge relay system" evidence="10">
    <location>
        <position position="80"/>
    </location>
</feature>
<dbReference type="InterPro" id="IPR020556">
    <property type="entry name" value="Amidase_CS"/>
</dbReference>
<evidence type="ECO:0000313" key="12">
    <source>
        <dbReference type="EMBL" id="EKO35709.1"/>
    </source>
</evidence>
<dbReference type="Gene3D" id="3.90.1300.10">
    <property type="entry name" value="Amidase signature (AS) domain"/>
    <property type="match status" value="1"/>
</dbReference>
<feature type="domain" description="Amidase" evidence="11">
    <location>
        <begin position="26"/>
        <end position="465"/>
    </location>
</feature>
<evidence type="ECO:0000256" key="7">
    <source>
        <dbReference type="ARBA" id="ARBA00022840"/>
    </source>
</evidence>
<dbReference type="InterPro" id="IPR004412">
    <property type="entry name" value="GatA"/>
</dbReference>
<keyword evidence="7 10" id="KW-0067">ATP-binding</keyword>
<dbReference type="SUPFAM" id="SSF75304">
    <property type="entry name" value="Amidase signature (AS) enzymes"/>
    <property type="match status" value="1"/>
</dbReference>
<evidence type="ECO:0000256" key="3">
    <source>
        <dbReference type="ARBA" id="ARBA00012739"/>
    </source>
</evidence>
<keyword evidence="8 10" id="KW-0648">Protein biosynthesis</keyword>
<dbReference type="InterPro" id="IPR023631">
    <property type="entry name" value="Amidase_dom"/>
</dbReference>
<feature type="active site" description="Charge relay system" evidence="10">
    <location>
        <position position="155"/>
    </location>
</feature>
<comment type="subunit">
    <text evidence="2 10">Heterotrimer of A, B and C subunits.</text>
</comment>
<feature type="active site" description="Acyl-ester intermediate" evidence="10">
    <location>
        <position position="179"/>
    </location>
</feature>
<sequence>MNEILKKSYTELKTSLNSGEISATELAKVCVERIKETDGSVKAFLSLDEKRILDAASESDARRKSGKPLSEFDGMPVAIKDNICIRDSITSCASRILENYKSPFHATVIEKLIAKGFVLIPRANMDEFAMGSSTENSAFQTTRNPFDLERIPGGSSGGSAAAVAASMVPLALGSDTGGSVRQPASLCGLYGLKPTYGTVSRYGLVAYASSLDQIGPFSKELQGCIDLYSVISGKDERDSTSLNRPGFSASEVRIPDFKGLKIGTIKMTSEIQPEVVKAYEKVLNQLKERGATLVELDFSKFVYAIPIYYIIATAECSSNLSRFDGIRFGSRKDKTGKLEDLFVDSRTSGFGPEVKRRILLGTFSLSAGYYDAYYGTAQKARILLRKEYDSFFSKVDLILQPTSPTTAFKIGEKTKDPIQMYKADIWTTSVNLAGIPAISVPMGMDEKGLPIGLQITAPHFQEGKLFGASKAVSTLEGLNIRFPEKIG</sequence>
<evidence type="ECO:0000256" key="4">
    <source>
        <dbReference type="ARBA" id="ARBA00014428"/>
    </source>
</evidence>
<keyword evidence="5 10" id="KW-0436">Ligase</keyword>
<accession>A0A0E2BKC8</accession>
<dbReference type="GO" id="GO:0050567">
    <property type="term" value="F:glutaminyl-tRNA synthase (glutamine-hydrolyzing) activity"/>
    <property type="evidence" value="ECO:0007669"/>
    <property type="project" value="UniProtKB-UniRule"/>
</dbReference>
<dbReference type="PANTHER" id="PTHR11895">
    <property type="entry name" value="TRANSAMIDASE"/>
    <property type="match status" value="1"/>
</dbReference>
<dbReference type="RefSeq" id="WP_004460904.1">
    <property type="nucleotide sequence ID" value="NZ_AHON02000013.1"/>
</dbReference>
<organism evidence="12 13">
    <name type="scientific">Leptospira santarosai str. MOR084</name>
    <dbReference type="NCBI Taxonomy" id="1049984"/>
    <lineage>
        <taxon>Bacteria</taxon>
        <taxon>Pseudomonadati</taxon>
        <taxon>Spirochaetota</taxon>
        <taxon>Spirochaetia</taxon>
        <taxon>Leptospirales</taxon>
        <taxon>Leptospiraceae</taxon>
        <taxon>Leptospira</taxon>
    </lineage>
</organism>
<protein>
    <recommendedName>
        <fullName evidence="4 10">Glutamyl-tRNA(Gln) amidotransferase subunit A</fullName>
        <shortName evidence="10">Glu-ADT subunit A</shortName>
        <ecNumber evidence="3 10">6.3.5.7</ecNumber>
    </recommendedName>
</protein>
<dbReference type="InterPro" id="IPR036928">
    <property type="entry name" value="AS_sf"/>
</dbReference>
<evidence type="ECO:0000256" key="10">
    <source>
        <dbReference type="HAMAP-Rule" id="MF_00120"/>
    </source>
</evidence>
<evidence type="ECO:0000313" key="13">
    <source>
        <dbReference type="Proteomes" id="UP000006329"/>
    </source>
</evidence>
<evidence type="ECO:0000256" key="5">
    <source>
        <dbReference type="ARBA" id="ARBA00022598"/>
    </source>
</evidence>
<gene>
    <name evidence="10 12" type="primary">gatA</name>
    <name evidence="12" type="ORF">LEP1GSC179_1257</name>
</gene>
<proteinExistence type="inferred from homology"/>
<comment type="similarity">
    <text evidence="1 10">Belongs to the amidase family. GatA subfamily.</text>
</comment>
<dbReference type="GO" id="GO:0006412">
    <property type="term" value="P:translation"/>
    <property type="evidence" value="ECO:0007669"/>
    <property type="project" value="UniProtKB-UniRule"/>
</dbReference>
<dbReference type="GO" id="GO:0016740">
    <property type="term" value="F:transferase activity"/>
    <property type="evidence" value="ECO:0007669"/>
    <property type="project" value="UniProtKB-KW"/>
</dbReference>